<comment type="similarity">
    <text evidence="1">Belongs to the glucose-6-phosphate dehydrogenase family.</text>
</comment>
<evidence type="ECO:0000313" key="8">
    <source>
        <dbReference type="EMBL" id="KAF5839612.1"/>
    </source>
</evidence>
<dbReference type="Gene3D" id="3.40.50.720">
    <property type="entry name" value="NAD(P)-binding Rossmann-like Domain"/>
    <property type="match status" value="1"/>
</dbReference>
<feature type="domain" description="Glucose-6-phosphate dehydrogenase C-terminal" evidence="7">
    <location>
        <begin position="405"/>
        <end position="641"/>
    </location>
</feature>
<evidence type="ECO:0000256" key="1">
    <source>
        <dbReference type="ARBA" id="ARBA00009975"/>
    </source>
</evidence>
<dbReference type="EMBL" id="MU069538">
    <property type="protein sequence ID" value="KAF5839612.1"/>
    <property type="molecule type" value="Genomic_DNA"/>
</dbReference>
<evidence type="ECO:0000256" key="4">
    <source>
        <dbReference type="ARBA" id="ARBA00023277"/>
    </source>
</evidence>
<feature type="region of interest" description="Disordered" evidence="5">
    <location>
        <begin position="20"/>
        <end position="46"/>
    </location>
</feature>
<feature type="domain" description="Glucose-6-phosphate dehydrogenase NAD-binding" evidence="6">
    <location>
        <begin position="111"/>
        <end position="284"/>
    </location>
</feature>
<dbReference type="InterPro" id="IPR022674">
    <property type="entry name" value="G6P_DH_NAD-bd"/>
</dbReference>
<name>A0ABQ7GYD6_DUNSA</name>
<feature type="region of interest" description="Disordered" evidence="5">
    <location>
        <begin position="59"/>
        <end position="78"/>
    </location>
</feature>
<organism evidence="8 9">
    <name type="scientific">Dunaliella salina</name>
    <name type="common">Green alga</name>
    <name type="synonym">Protococcus salinus</name>
    <dbReference type="NCBI Taxonomy" id="3046"/>
    <lineage>
        <taxon>Eukaryota</taxon>
        <taxon>Viridiplantae</taxon>
        <taxon>Chlorophyta</taxon>
        <taxon>core chlorophytes</taxon>
        <taxon>Chlorophyceae</taxon>
        <taxon>CS clade</taxon>
        <taxon>Chlamydomonadales</taxon>
        <taxon>Dunaliellaceae</taxon>
        <taxon>Dunaliella</taxon>
    </lineage>
</organism>
<keyword evidence="3" id="KW-0521">NADP</keyword>
<comment type="caution">
    <text evidence="8">The sequence shown here is derived from an EMBL/GenBank/DDBJ whole genome shotgun (WGS) entry which is preliminary data.</text>
</comment>
<dbReference type="PRINTS" id="PR00079">
    <property type="entry name" value="G6PDHDRGNASE"/>
</dbReference>
<accession>A0ABQ7GYD6</accession>
<dbReference type="PANTHER" id="PTHR23429">
    <property type="entry name" value="GLUCOSE-6-PHOSPHATE 1-DEHYDROGENASE G6PD"/>
    <property type="match status" value="1"/>
</dbReference>
<dbReference type="Proteomes" id="UP000815325">
    <property type="component" value="Unassembled WGS sequence"/>
</dbReference>
<dbReference type="SUPFAM" id="SSF51735">
    <property type="entry name" value="NAD(P)-binding Rossmann-fold domains"/>
    <property type="match status" value="1"/>
</dbReference>
<evidence type="ECO:0000259" key="6">
    <source>
        <dbReference type="Pfam" id="PF00479"/>
    </source>
</evidence>
<dbReference type="InterPro" id="IPR036291">
    <property type="entry name" value="NAD(P)-bd_dom_sf"/>
</dbReference>
<feature type="compositionally biased region" description="Polar residues" evidence="5">
    <location>
        <begin position="59"/>
        <end position="77"/>
    </location>
</feature>
<feature type="compositionally biased region" description="Low complexity" evidence="5">
    <location>
        <begin position="34"/>
        <end position="46"/>
    </location>
</feature>
<dbReference type="Pfam" id="PF00479">
    <property type="entry name" value="G6PD_N"/>
    <property type="match status" value="1"/>
</dbReference>
<dbReference type="Pfam" id="PF02781">
    <property type="entry name" value="G6PD_C"/>
    <property type="match status" value="1"/>
</dbReference>
<evidence type="ECO:0000256" key="2">
    <source>
        <dbReference type="ARBA" id="ARBA00022526"/>
    </source>
</evidence>
<evidence type="ECO:0000256" key="5">
    <source>
        <dbReference type="SAM" id="MobiDB-lite"/>
    </source>
</evidence>
<proteinExistence type="inferred from homology"/>
<keyword evidence="2" id="KW-0313">Glucose metabolism</keyword>
<reference evidence="8" key="1">
    <citation type="submission" date="2017-08" db="EMBL/GenBank/DDBJ databases">
        <authorList>
            <person name="Polle J.E."/>
            <person name="Barry K."/>
            <person name="Cushman J."/>
            <person name="Schmutz J."/>
            <person name="Tran D."/>
            <person name="Hathwaick L.T."/>
            <person name="Yim W.C."/>
            <person name="Jenkins J."/>
            <person name="Mckie-Krisberg Z.M."/>
            <person name="Prochnik S."/>
            <person name="Lindquist E."/>
            <person name="Dockter R.B."/>
            <person name="Adam C."/>
            <person name="Molina H."/>
            <person name="Bunkerborg J."/>
            <person name="Jin E."/>
            <person name="Buchheim M."/>
            <person name="Magnuson J."/>
        </authorList>
    </citation>
    <scope>NUCLEOTIDE SEQUENCE</scope>
    <source>
        <strain evidence="8">CCAP 19/18</strain>
    </source>
</reference>
<evidence type="ECO:0000313" key="9">
    <source>
        <dbReference type="Proteomes" id="UP000815325"/>
    </source>
</evidence>
<dbReference type="PANTHER" id="PTHR23429:SF13">
    <property type="entry name" value="GLUCOSE-6-PHOSPHATE 1-DEHYDROGENASE 1, CHLOROPLASTIC"/>
    <property type="match status" value="1"/>
</dbReference>
<dbReference type="InterPro" id="IPR001282">
    <property type="entry name" value="G6P_DH"/>
</dbReference>
<keyword evidence="4" id="KW-0119">Carbohydrate metabolism</keyword>
<dbReference type="Gene3D" id="3.30.360.10">
    <property type="entry name" value="Dihydrodipicolinate Reductase, domain 2"/>
    <property type="match status" value="1"/>
</dbReference>
<gene>
    <name evidence="8" type="ORF">DUNSADRAFT_391</name>
</gene>
<keyword evidence="9" id="KW-1185">Reference proteome</keyword>
<sequence>MLGGRQLGMDMLSRRSQCKSFCSSTPAQPGIVANSPRRPNSRPFRSGAPVVRVAQNSPQDVVTQNGSGTSEAPTSWRNPALQKAAPTLVSLSDEAAAVAVDDWSQSSLSVVVVGASGDLAKKKIFPALFALFYEGLMPPDFQLFGYARSKMTDEEFRKLIGNTLTCRIDARQRCEDSQAAFLARCFYCPGPYDVPEGYADLNRKCTEQEALTGKMVANRMFFLSIPPNVFVQAAGGAADNCSSPTGWTRVIVEKPFGRDSASSAELGRGLARHLTEDQAFGADQHVLNRKPSGCGLHTRGLLSSQGSLCCLVPSPACLLDPPHRRCPRKQGPYATKRSFSPYLLQLAFLTPYIVSLDGEAILDEKVTSDGGAIHNETTIQSMPFTACPPHPLPYVSSDGEAIRNKKVSLDGEAIRNEKVKVLQSMSQVALEDVTLGQYRARSGAGRSGGAELPGYLDDETVPKGSLCPTFAAIALHINNARWDGVPFLLKAGKALHTRGAEIRVQFRHVPGNIFKHKVGPNIDMTTNELVIRIQPRESIYLKINNKVPGLGMRLDTTKLDLVYNDAYSLELPDAYERLLLDVVNGDKRLFIRDDELEQAWNIFTPVLHEIERRKVAPELYPYGSRGPVGAHYLAAKYNVRWGDLTEDEI</sequence>
<protein>
    <submittedName>
        <fullName evidence="8">Plastidic glucose-6-phosphate dehydrogenase</fullName>
    </submittedName>
</protein>
<evidence type="ECO:0000259" key="7">
    <source>
        <dbReference type="Pfam" id="PF02781"/>
    </source>
</evidence>
<evidence type="ECO:0000256" key="3">
    <source>
        <dbReference type="ARBA" id="ARBA00022857"/>
    </source>
</evidence>
<dbReference type="SUPFAM" id="SSF55347">
    <property type="entry name" value="Glyceraldehyde-3-phosphate dehydrogenase-like, C-terminal domain"/>
    <property type="match status" value="1"/>
</dbReference>
<dbReference type="InterPro" id="IPR022675">
    <property type="entry name" value="G6P_DH_C"/>
</dbReference>